<gene>
    <name evidence="1" type="primary">AVEN_58460_1</name>
    <name evidence="1" type="ORF">TNCV_4593321</name>
</gene>
<protein>
    <submittedName>
        <fullName evidence="1">Uncharacterized protein</fullName>
    </submittedName>
</protein>
<reference evidence="1" key="1">
    <citation type="submission" date="2020-08" db="EMBL/GenBank/DDBJ databases">
        <title>Multicomponent nature underlies the extraordinary mechanical properties of spider dragline silk.</title>
        <authorList>
            <person name="Kono N."/>
            <person name="Nakamura H."/>
            <person name="Mori M."/>
            <person name="Yoshida Y."/>
            <person name="Ohtoshi R."/>
            <person name="Malay A.D."/>
            <person name="Moran D.A.P."/>
            <person name="Tomita M."/>
            <person name="Numata K."/>
            <person name="Arakawa K."/>
        </authorList>
    </citation>
    <scope>NUCLEOTIDE SEQUENCE</scope>
</reference>
<evidence type="ECO:0000313" key="2">
    <source>
        <dbReference type="Proteomes" id="UP000887159"/>
    </source>
</evidence>
<name>A0A8X6WF06_TRICX</name>
<proteinExistence type="predicted"/>
<organism evidence="1 2">
    <name type="scientific">Trichonephila clavipes</name>
    <name type="common">Golden silk orbweaver</name>
    <name type="synonym">Nephila clavipes</name>
    <dbReference type="NCBI Taxonomy" id="2585209"/>
    <lineage>
        <taxon>Eukaryota</taxon>
        <taxon>Metazoa</taxon>
        <taxon>Ecdysozoa</taxon>
        <taxon>Arthropoda</taxon>
        <taxon>Chelicerata</taxon>
        <taxon>Arachnida</taxon>
        <taxon>Araneae</taxon>
        <taxon>Araneomorphae</taxon>
        <taxon>Entelegynae</taxon>
        <taxon>Araneoidea</taxon>
        <taxon>Nephilidae</taxon>
        <taxon>Trichonephila</taxon>
    </lineage>
</organism>
<dbReference type="Proteomes" id="UP000887159">
    <property type="component" value="Unassembled WGS sequence"/>
</dbReference>
<dbReference type="AlphaFoldDB" id="A0A8X6WF06"/>
<evidence type="ECO:0000313" key="1">
    <source>
        <dbReference type="EMBL" id="GFY33620.1"/>
    </source>
</evidence>
<keyword evidence="2" id="KW-1185">Reference proteome</keyword>
<sequence>MRSGKLSGLCGLIYPDEPNEYMMNHIYDEPKHWFCPKGKNSWCKYNVSVHNNTVNEFCHKNTLPKAVSEVIKPVFKDLSYLKFLRRCLGGKTQNTNESLNSVIWKYSPKLIGSGINVTKIAACEYNDGSKNRIDLMRTLNLKINKTNILNCVNIGKVRKSTAIYKRQVSKTSFEARKAERLKILLEIEHCKLAEGNIYAAGAF</sequence>
<dbReference type="EMBL" id="BMAU01021418">
    <property type="protein sequence ID" value="GFY33620.1"/>
    <property type="molecule type" value="Genomic_DNA"/>
</dbReference>
<accession>A0A8X6WF06</accession>
<comment type="caution">
    <text evidence="1">The sequence shown here is derived from an EMBL/GenBank/DDBJ whole genome shotgun (WGS) entry which is preliminary data.</text>
</comment>